<protein>
    <submittedName>
        <fullName evidence="3">Serine hydrolase</fullName>
    </submittedName>
</protein>
<keyword evidence="3" id="KW-0378">Hydrolase</keyword>
<dbReference type="EMBL" id="WWCR01000001">
    <property type="protein sequence ID" value="MYM71086.1"/>
    <property type="molecule type" value="Genomic_DNA"/>
</dbReference>
<dbReference type="InterPro" id="IPR001466">
    <property type="entry name" value="Beta-lactam-related"/>
</dbReference>
<feature type="chain" id="PRO_5031263219" evidence="1">
    <location>
        <begin position="24"/>
        <end position="461"/>
    </location>
</feature>
<dbReference type="Gene3D" id="3.40.710.10">
    <property type="entry name" value="DD-peptidase/beta-lactamase superfamily"/>
    <property type="match status" value="1"/>
</dbReference>
<dbReference type="InterPro" id="IPR050491">
    <property type="entry name" value="AmpC-like"/>
</dbReference>
<gene>
    <name evidence="3" type="ORF">GTP56_02610</name>
</gene>
<reference evidence="3 4" key="1">
    <citation type="submission" date="2019-12" db="EMBL/GenBank/DDBJ databases">
        <title>Novel species isolated from a subtropical stream in China.</title>
        <authorList>
            <person name="Lu H."/>
        </authorList>
    </citation>
    <scope>NUCLEOTIDE SEQUENCE [LARGE SCALE GENOMIC DNA]</scope>
    <source>
        <strain evidence="3 4">FT134W</strain>
    </source>
</reference>
<evidence type="ECO:0000259" key="2">
    <source>
        <dbReference type="Pfam" id="PF00144"/>
    </source>
</evidence>
<organism evidence="3 4">
    <name type="scientific">Duganella margarita</name>
    <dbReference type="NCBI Taxonomy" id="2692170"/>
    <lineage>
        <taxon>Bacteria</taxon>
        <taxon>Pseudomonadati</taxon>
        <taxon>Pseudomonadota</taxon>
        <taxon>Betaproteobacteria</taxon>
        <taxon>Burkholderiales</taxon>
        <taxon>Oxalobacteraceae</taxon>
        <taxon>Telluria group</taxon>
        <taxon>Duganella</taxon>
    </lineage>
</organism>
<dbReference type="InterPro" id="IPR012338">
    <property type="entry name" value="Beta-lactam/transpept-like"/>
</dbReference>
<dbReference type="GO" id="GO:0016787">
    <property type="term" value="F:hydrolase activity"/>
    <property type="evidence" value="ECO:0007669"/>
    <property type="project" value="UniProtKB-KW"/>
</dbReference>
<accession>A0A7X4GXQ7</accession>
<dbReference type="PANTHER" id="PTHR46825:SF9">
    <property type="entry name" value="BETA-LACTAMASE-RELATED DOMAIN-CONTAINING PROTEIN"/>
    <property type="match status" value="1"/>
</dbReference>
<dbReference type="Pfam" id="PF00144">
    <property type="entry name" value="Beta-lactamase"/>
    <property type="match status" value="1"/>
</dbReference>
<sequence length="461" mass="50124">MQLLKAASAAILLTSVLMPAANAAASNAEVEVIDAELTRLFPANRPGAAVLVIKDGVTMLNKGYGLANVELNVPIRPDHVFHAASVGKQFTAAAIMKLVEDGKLNLQTPIRQYFPNVPAAWNDITVERLLQHTSGIANVFTDAGFRKQAFEEHTPQQLLDQAIATPLLAPPGTAYAYSSVNYTLLGMIIEQLSGEKYEAYLARQFFVPLGMTHTYFIHTAGLIKDMVTPYERGPQLAVRWNSSLLFGGGSYASTNADLVRWTVALQGGAVLKPASLKAMNTQATLQDGRRVPYGYGIRPYTLAGQPYLRSSGDVQGFHAEVVYIPQSKVIVSMMSNSDDSPQFGLPSTARRIATIVAGNSPPLPTPTPQTLADGVLQQRAGVYTQGNERYTYQVKDGRLQVQYPADGKWLPLLALSPTEFYYEANSNFRIRFGSGADGRATSQWFDIAPLDGDADPVFIKH</sequence>
<evidence type="ECO:0000313" key="3">
    <source>
        <dbReference type="EMBL" id="MYM71086.1"/>
    </source>
</evidence>
<dbReference type="RefSeq" id="WP_161048874.1">
    <property type="nucleotide sequence ID" value="NZ_WWCR01000001.1"/>
</dbReference>
<dbReference type="AlphaFoldDB" id="A0A7X4GXQ7"/>
<evidence type="ECO:0000313" key="4">
    <source>
        <dbReference type="Proteomes" id="UP000469734"/>
    </source>
</evidence>
<dbReference type="SUPFAM" id="SSF56601">
    <property type="entry name" value="beta-lactamase/transpeptidase-like"/>
    <property type="match status" value="1"/>
</dbReference>
<dbReference type="Proteomes" id="UP000469734">
    <property type="component" value="Unassembled WGS sequence"/>
</dbReference>
<feature type="signal peptide" evidence="1">
    <location>
        <begin position="1"/>
        <end position="23"/>
    </location>
</feature>
<comment type="caution">
    <text evidence="3">The sequence shown here is derived from an EMBL/GenBank/DDBJ whole genome shotgun (WGS) entry which is preliminary data.</text>
</comment>
<feature type="domain" description="Beta-lactamase-related" evidence="2">
    <location>
        <begin position="43"/>
        <end position="343"/>
    </location>
</feature>
<proteinExistence type="predicted"/>
<keyword evidence="1" id="KW-0732">Signal</keyword>
<dbReference type="PANTHER" id="PTHR46825">
    <property type="entry name" value="D-ALANYL-D-ALANINE-CARBOXYPEPTIDASE/ENDOPEPTIDASE AMPH"/>
    <property type="match status" value="1"/>
</dbReference>
<evidence type="ECO:0000256" key="1">
    <source>
        <dbReference type="SAM" id="SignalP"/>
    </source>
</evidence>
<name>A0A7X4GXQ7_9BURK</name>